<proteinExistence type="inferred from homology"/>
<dbReference type="AlphaFoldDB" id="A0A9P5PQJ0"/>
<dbReference type="InterPro" id="IPR002401">
    <property type="entry name" value="Cyt_P450_E_grp-I"/>
</dbReference>
<comment type="caution">
    <text evidence="16">The sequence shown here is derived from an EMBL/GenBank/DDBJ whole genome shotgun (WGS) entry which is preliminary data.</text>
</comment>
<dbReference type="GO" id="GO:0020037">
    <property type="term" value="F:heme binding"/>
    <property type="evidence" value="ECO:0007669"/>
    <property type="project" value="InterPro"/>
</dbReference>
<evidence type="ECO:0000256" key="6">
    <source>
        <dbReference type="ARBA" id="ARBA00022692"/>
    </source>
</evidence>
<dbReference type="GO" id="GO:0016705">
    <property type="term" value="F:oxidoreductase activity, acting on paired donors, with incorporation or reduction of molecular oxygen"/>
    <property type="evidence" value="ECO:0007669"/>
    <property type="project" value="InterPro"/>
</dbReference>
<protein>
    <submittedName>
        <fullName evidence="16">Cytochrome P450</fullName>
    </submittedName>
</protein>
<dbReference type="OrthoDB" id="1470350at2759"/>
<keyword evidence="11 14" id="KW-0503">Monooxygenase</keyword>
<dbReference type="PANTHER" id="PTHR24305">
    <property type="entry name" value="CYTOCHROME P450"/>
    <property type="match status" value="1"/>
</dbReference>
<keyword evidence="12 15" id="KW-0472">Membrane</keyword>
<evidence type="ECO:0000256" key="2">
    <source>
        <dbReference type="ARBA" id="ARBA00004370"/>
    </source>
</evidence>
<comment type="pathway">
    <text evidence="3">Secondary metabolite biosynthesis; terpenoid biosynthesis.</text>
</comment>
<evidence type="ECO:0000313" key="16">
    <source>
        <dbReference type="EMBL" id="KAF9066295.1"/>
    </source>
</evidence>
<dbReference type="PRINTS" id="PR00463">
    <property type="entry name" value="EP450I"/>
</dbReference>
<comment type="cofactor">
    <cofactor evidence="1 13">
        <name>heme</name>
        <dbReference type="ChEBI" id="CHEBI:30413"/>
    </cofactor>
</comment>
<evidence type="ECO:0000256" key="8">
    <source>
        <dbReference type="ARBA" id="ARBA00022989"/>
    </source>
</evidence>
<evidence type="ECO:0000256" key="12">
    <source>
        <dbReference type="ARBA" id="ARBA00023136"/>
    </source>
</evidence>
<dbReference type="EMBL" id="JADNRY010000089">
    <property type="protein sequence ID" value="KAF9066295.1"/>
    <property type="molecule type" value="Genomic_DNA"/>
</dbReference>
<comment type="subcellular location">
    <subcellularLocation>
        <location evidence="2">Membrane</location>
    </subcellularLocation>
</comment>
<dbReference type="InterPro" id="IPR036396">
    <property type="entry name" value="Cyt_P450_sf"/>
</dbReference>
<dbReference type="Pfam" id="PF00067">
    <property type="entry name" value="p450"/>
    <property type="match status" value="1"/>
</dbReference>
<dbReference type="PRINTS" id="PR00385">
    <property type="entry name" value="P450"/>
</dbReference>
<keyword evidence="8 15" id="KW-1133">Transmembrane helix</keyword>
<dbReference type="PANTHER" id="PTHR24305:SF166">
    <property type="entry name" value="CYTOCHROME P450 12A4, MITOCHONDRIAL-RELATED"/>
    <property type="match status" value="1"/>
</dbReference>
<evidence type="ECO:0000256" key="14">
    <source>
        <dbReference type="RuleBase" id="RU000461"/>
    </source>
</evidence>
<sequence>MIVNSYFLTLSVLILGASYLFRRLQRKQRRMGQELPMPDLKQASWIWGHQFKIFQHDACEMYIEWAASLGPMYRIKAALFQPEIIIVGDNSAAHHILQNCYNYVKSPSFLGLLISHLGNSIVTVEGEEHKYQRRLLAPAFTSGAVEAMADDIFSCVDKMIQDLRSALMDTDTGGTNGSIVVDVVPLMSACTLDIIGRVGFGHDFEGGKSTEAKAVISAWHQDVVKLQTFAGFMAPIFIHVFPWITRLPIPAFQDGVIKRIIHRLAGNLVSAYPNNTNVGNDILSLLLKGDQNTEDKLEPRFTTTELLDNITTLLMAGHETVAITVDFILLHLAQNPTIQRKLQQEIRTMPSLDYNSIVGLEYLDAVVKEGLRLHPAAGVTERVTLQDDVIPLKHAIHTESGEVVSSLAVKAGQVFQLPWVLFNVNKHVWGNNASEFIPERWIKPGGVPPLDELPRGPWGGVSSFSDGPRSCIGYRLGVLEPKIIIAVLVRSFEFERTEAKIFQRLSPSLQPFADGKASSMPLKVSLIPEL</sequence>
<organism evidence="16 17">
    <name type="scientific">Rhodocollybia butyracea</name>
    <dbReference type="NCBI Taxonomy" id="206335"/>
    <lineage>
        <taxon>Eukaryota</taxon>
        <taxon>Fungi</taxon>
        <taxon>Dikarya</taxon>
        <taxon>Basidiomycota</taxon>
        <taxon>Agaricomycotina</taxon>
        <taxon>Agaricomycetes</taxon>
        <taxon>Agaricomycetidae</taxon>
        <taxon>Agaricales</taxon>
        <taxon>Marasmiineae</taxon>
        <taxon>Omphalotaceae</taxon>
        <taxon>Rhodocollybia</taxon>
    </lineage>
</organism>
<evidence type="ECO:0000256" key="10">
    <source>
        <dbReference type="ARBA" id="ARBA00023004"/>
    </source>
</evidence>
<keyword evidence="5 13" id="KW-0349">Heme</keyword>
<evidence type="ECO:0000256" key="5">
    <source>
        <dbReference type="ARBA" id="ARBA00022617"/>
    </source>
</evidence>
<feature type="transmembrane region" description="Helical" evidence="15">
    <location>
        <begin position="6"/>
        <end position="21"/>
    </location>
</feature>
<dbReference type="InterPro" id="IPR050121">
    <property type="entry name" value="Cytochrome_P450_monoxygenase"/>
</dbReference>
<dbReference type="GO" id="GO:0016020">
    <property type="term" value="C:membrane"/>
    <property type="evidence" value="ECO:0007669"/>
    <property type="project" value="UniProtKB-SubCell"/>
</dbReference>
<gene>
    <name evidence="16" type="ORF">BDP27DRAFT_1297478</name>
</gene>
<comment type="similarity">
    <text evidence="4 14">Belongs to the cytochrome P450 family.</text>
</comment>
<dbReference type="InterPro" id="IPR001128">
    <property type="entry name" value="Cyt_P450"/>
</dbReference>
<evidence type="ECO:0000256" key="7">
    <source>
        <dbReference type="ARBA" id="ARBA00022723"/>
    </source>
</evidence>
<dbReference type="Gene3D" id="1.10.630.10">
    <property type="entry name" value="Cytochrome P450"/>
    <property type="match status" value="1"/>
</dbReference>
<dbReference type="GO" id="GO:0004497">
    <property type="term" value="F:monooxygenase activity"/>
    <property type="evidence" value="ECO:0007669"/>
    <property type="project" value="UniProtKB-KW"/>
</dbReference>
<keyword evidence="6 15" id="KW-0812">Transmembrane</keyword>
<dbReference type="PROSITE" id="PS00086">
    <property type="entry name" value="CYTOCHROME_P450"/>
    <property type="match status" value="1"/>
</dbReference>
<evidence type="ECO:0000256" key="9">
    <source>
        <dbReference type="ARBA" id="ARBA00023002"/>
    </source>
</evidence>
<name>A0A9P5PQJ0_9AGAR</name>
<feature type="binding site" description="axial binding residue" evidence="13">
    <location>
        <position position="471"/>
    </location>
    <ligand>
        <name>heme</name>
        <dbReference type="ChEBI" id="CHEBI:30413"/>
    </ligand>
    <ligandPart>
        <name>Fe</name>
        <dbReference type="ChEBI" id="CHEBI:18248"/>
    </ligandPart>
</feature>
<keyword evidence="7 13" id="KW-0479">Metal-binding</keyword>
<evidence type="ECO:0000256" key="15">
    <source>
        <dbReference type="SAM" id="Phobius"/>
    </source>
</evidence>
<evidence type="ECO:0000256" key="1">
    <source>
        <dbReference type="ARBA" id="ARBA00001971"/>
    </source>
</evidence>
<evidence type="ECO:0000256" key="4">
    <source>
        <dbReference type="ARBA" id="ARBA00010617"/>
    </source>
</evidence>
<dbReference type="SUPFAM" id="SSF48264">
    <property type="entry name" value="Cytochrome P450"/>
    <property type="match status" value="1"/>
</dbReference>
<dbReference type="Proteomes" id="UP000772434">
    <property type="component" value="Unassembled WGS sequence"/>
</dbReference>
<accession>A0A9P5PQJ0</accession>
<evidence type="ECO:0000256" key="13">
    <source>
        <dbReference type="PIRSR" id="PIRSR602401-1"/>
    </source>
</evidence>
<keyword evidence="10 13" id="KW-0408">Iron</keyword>
<evidence type="ECO:0000256" key="3">
    <source>
        <dbReference type="ARBA" id="ARBA00004721"/>
    </source>
</evidence>
<evidence type="ECO:0000313" key="17">
    <source>
        <dbReference type="Proteomes" id="UP000772434"/>
    </source>
</evidence>
<dbReference type="GO" id="GO:0005506">
    <property type="term" value="F:iron ion binding"/>
    <property type="evidence" value="ECO:0007669"/>
    <property type="project" value="InterPro"/>
</dbReference>
<keyword evidence="9 14" id="KW-0560">Oxidoreductase</keyword>
<evidence type="ECO:0000256" key="11">
    <source>
        <dbReference type="ARBA" id="ARBA00023033"/>
    </source>
</evidence>
<keyword evidence="17" id="KW-1185">Reference proteome</keyword>
<dbReference type="InterPro" id="IPR017972">
    <property type="entry name" value="Cyt_P450_CS"/>
</dbReference>
<reference evidence="16" key="1">
    <citation type="submission" date="2020-11" db="EMBL/GenBank/DDBJ databases">
        <authorList>
            <consortium name="DOE Joint Genome Institute"/>
            <person name="Ahrendt S."/>
            <person name="Riley R."/>
            <person name="Andreopoulos W."/>
            <person name="Labutti K."/>
            <person name="Pangilinan J."/>
            <person name="Ruiz-Duenas F.J."/>
            <person name="Barrasa J.M."/>
            <person name="Sanchez-Garcia M."/>
            <person name="Camarero S."/>
            <person name="Miyauchi S."/>
            <person name="Serrano A."/>
            <person name="Linde D."/>
            <person name="Babiker R."/>
            <person name="Drula E."/>
            <person name="Ayuso-Fernandez I."/>
            <person name="Pacheco R."/>
            <person name="Padilla G."/>
            <person name="Ferreira P."/>
            <person name="Barriuso J."/>
            <person name="Kellner H."/>
            <person name="Castanera R."/>
            <person name="Alfaro M."/>
            <person name="Ramirez L."/>
            <person name="Pisabarro A.G."/>
            <person name="Kuo A."/>
            <person name="Tritt A."/>
            <person name="Lipzen A."/>
            <person name="He G."/>
            <person name="Yan M."/>
            <person name="Ng V."/>
            <person name="Cullen D."/>
            <person name="Martin F."/>
            <person name="Rosso M.-N."/>
            <person name="Henrissat B."/>
            <person name="Hibbett D."/>
            <person name="Martinez A.T."/>
            <person name="Grigoriev I.V."/>
        </authorList>
    </citation>
    <scope>NUCLEOTIDE SEQUENCE</scope>
    <source>
        <strain evidence="16">AH 40177</strain>
    </source>
</reference>